<dbReference type="InterPro" id="IPR003949">
    <property type="entry name" value="K_chnl_volt-dep_EAG"/>
</dbReference>
<dbReference type="InterPro" id="IPR018490">
    <property type="entry name" value="cNMP-bd_dom_sf"/>
</dbReference>
<dbReference type="InterPro" id="IPR014710">
    <property type="entry name" value="RmlC-like_jellyroll"/>
</dbReference>
<dbReference type="FunFam" id="2.60.120.10:FF:000009">
    <property type="entry name" value="Potassium voltage-gated channel subfamily H member 1"/>
    <property type="match status" value="1"/>
</dbReference>
<dbReference type="PRINTS" id="PR01464">
    <property type="entry name" value="EAGCHANNEL"/>
</dbReference>
<dbReference type="InterPro" id="IPR050818">
    <property type="entry name" value="KCNH_animal-type"/>
</dbReference>
<feature type="domain" description="Cyclic nucleotide-binding" evidence="2">
    <location>
        <begin position="54"/>
        <end position="154"/>
    </location>
</feature>
<feature type="region of interest" description="Disordered" evidence="1">
    <location>
        <begin position="272"/>
        <end position="344"/>
    </location>
</feature>
<dbReference type="Gene3D" id="2.60.120.10">
    <property type="entry name" value="Jelly Rolls"/>
    <property type="match status" value="1"/>
</dbReference>
<dbReference type="EMBL" id="JAWDGP010002226">
    <property type="protein sequence ID" value="KAK3784580.1"/>
    <property type="molecule type" value="Genomic_DNA"/>
</dbReference>
<dbReference type="PROSITE" id="PS50042">
    <property type="entry name" value="CNMP_BINDING_3"/>
    <property type="match status" value="1"/>
</dbReference>
<dbReference type="SUPFAM" id="SSF51206">
    <property type="entry name" value="cAMP-binding domain-like"/>
    <property type="match status" value="1"/>
</dbReference>
<evidence type="ECO:0000313" key="3">
    <source>
        <dbReference type="EMBL" id="KAK3784580.1"/>
    </source>
</evidence>
<dbReference type="Pfam" id="PF00027">
    <property type="entry name" value="cNMP_binding"/>
    <property type="match status" value="1"/>
</dbReference>
<evidence type="ECO:0000313" key="4">
    <source>
        <dbReference type="Proteomes" id="UP001283361"/>
    </source>
</evidence>
<dbReference type="GO" id="GO:0042391">
    <property type="term" value="P:regulation of membrane potential"/>
    <property type="evidence" value="ECO:0007669"/>
    <property type="project" value="TreeGrafter"/>
</dbReference>
<keyword evidence="4" id="KW-1185">Reference proteome</keyword>
<dbReference type="SMART" id="SM00100">
    <property type="entry name" value="cNMP"/>
    <property type="match status" value="1"/>
</dbReference>
<feature type="compositionally biased region" description="Low complexity" evidence="1">
    <location>
        <begin position="784"/>
        <end position="808"/>
    </location>
</feature>
<sequence>MSLLLIITIDNWSILEPLEDALNALHPVLNYCPKDMKADLCVHLNRKVFLEHPAFRLASDGCLRALAMHFNMTHSAPGDLIFHQGESLDALCFVVSGSLEVIQDEEVVAILSKGDVFGDNFWKEPSIGQSTANVRALTYCDLHAIKRDRLLEVLDFYHAFANSFARNLTLTYNLRHRLIFRKVADVKKERELAEKRKNDPPLDLANDHPVRKLISRFRKISDSKHDIKAPSVQDLERGQCSADGGEQHELEEISDRLPAASGGARIITVSENPATASGKPAPRLGGASPWSRFLGGASTGGGSSDTGGGAKTEKESGSGTVAIPMNDLSPKVESKSGEMPKVSAKPMAKWGRFLAKAQEPIEEGPEDDLRANLKKSDSSDSGALKESNKLDQVREDILGGGDALRLLENHQQSSNFHHQTSNHNSSNVFQNHYHHQPLNINNINNLTGASITRETLSNSSNSTNQSGSGGGPSAIGPVGGGPKPHLAAGISTVSGGLSAAEQHMLTSLYDIRLEIKEEIDSLRQKMNRIDEHISEVLRFFSPVSTPSCSSSVSAYPSSKFNSPQNITTSSSADQSPKNSISSSPRHQDDDRDRELEEEEEDLLHREVAYASPFGGSRRRGPRAVAMVGTASNVDPPAPMNISSEIVNEENVLRHRRGSPGKTTSDTGIIATTTFSATAPSSTSTAETLSKNIHPGTRQRHRPPAPQPPESPAVETTAAAPATPNSSQPNELEPSSVDGDRTSAAPATSAGNTDTTTKTGRGSKRHARTAAASSSSKGGRRRSSKTSNSSNESKHQQSSVSSSPRSSSSTPEPVPGRVHGSVQADVPEDLGEQLPEGHV</sequence>
<organism evidence="3 4">
    <name type="scientific">Elysia crispata</name>
    <name type="common">lettuce slug</name>
    <dbReference type="NCBI Taxonomy" id="231223"/>
    <lineage>
        <taxon>Eukaryota</taxon>
        <taxon>Metazoa</taxon>
        <taxon>Spiralia</taxon>
        <taxon>Lophotrochozoa</taxon>
        <taxon>Mollusca</taxon>
        <taxon>Gastropoda</taxon>
        <taxon>Heterobranchia</taxon>
        <taxon>Euthyneura</taxon>
        <taxon>Panpulmonata</taxon>
        <taxon>Sacoglossa</taxon>
        <taxon>Placobranchoidea</taxon>
        <taxon>Plakobranchidae</taxon>
        <taxon>Elysia</taxon>
    </lineage>
</organism>
<dbReference type="GO" id="GO:0008076">
    <property type="term" value="C:voltage-gated potassium channel complex"/>
    <property type="evidence" value="ECO:0007669"/>
    <property type="project" value="TreeGrafter"/>
</dbReference>
<feature type="compositionally biased region" description="Polar residues" evidence="1">
    <location>
        <begin position="559"/>
        <end position="584"/>
    </location>
</feature>
<feature type="compositionally biased region" description="Low complexity" evidence="1">
    <location>
        <begin position="457"/>
        <end position="466"/>
    </location>
</feature>
<feature type="compositionally biased region" description="Gly residues" evidence="1">
    <location>
        <begin position="467"/>
        <end position="482"/>
    </location>
</feature>
<feature type="compositionally biased region" description="Gly residues" evidence="1">
    <location>
        <begin position="297"/>
        <end position="310"/>
    </location>
</feature>
<proteinExistence type="predicted"/>
<gene>
    <name evidence="3" type="ORF">RRG08_003388</name>
</gene>
<protein>
    <recommendedName>
        <fullName evidence="2">Cyclic nucleotide-binding domain-containing protein</fullName>
    </recommendedName>
</protein>
<feature type="compositionally biased region" description="Basic and acidic residues" evidence="1">
    <location>
        <begin position="367"/>
        <end position="378"/>
    </location>
</feature>
<feature type="region of interest" description="Disordered" evidence="1">
    <location>
        <begin position="455"/>
        <end position="487"/>
    </location>
</feature>
<name>A0AAE1AAZ3_9GAST</name>
<evidence type="ECO:0000256" key="1">
    <source>
        <dbReference type="SAM" id="MobiDB-lite"/>
    </source>
</evidence>
<reference evidence="3" key="1">
    <citation type="journal article" date="2023" name="G3 (Bethesda)">
        <title>A reference genome for the long-term kleptoplast-retaining sea slug Elysia crispata morphotype clarki.</title>
        <authorList>
            <person name="Eastman K.E."/>
            <person name="Pendleton A.L."/>
            <person name="Shaikh M.A."/>
            <person name="Suttiyut T."/>
            <person name="Ogas R."/>
            <person name="Tomko P."/>
            <person name="Gavelis G."/>
            <person name="Widhalm J.R."/>
            <person name="Wisecaver J.H."/>
        </authorList>
    </citation>
    <scope>NUCLEOTIDE SEQUENCE</scope>
    <source>
        <strain evidence="3">ECLA1</strain>
    </source>
</reference>
<feature type="region of interest" description="Disordered" evidence="1">
    <location>
        <begin position="226"/>
        <end position="257"/>
    </location>
</feature>
<dbReference type="PANTHER" id="PTHR10217:SF435">
    <property type="entry name" value="POTASSIUM VOLTAGE-GATED CHANNEL PROTEIN EAG"/>
    <property type="match status" value="1"/>
</dbReference>
<dbReference type="AlphaFoldDB" id="A0AAE1AAZ3"/>
<feature type="compositionally biased region" description="Basic and acidic residues" evidence="1">
    <location>
        <begin position="245"/>
        <end position="255"/>
    </location>
</feature>
<feature type="compositionally biased region" description="Low complexity" evidence="1">
    <location>
        <begin position="662"/>
        <end position="687"/>
    </location>
</feature>
<accession>A0AAE1AAZ3</accession>
<feature type="compositionally biased region" description="Polar residues" evidence="1">
    <location>
        <begin position="744"/>
        <end position="759"/>
    </location>
</feature>
<feature type="region of interest" description="Disordered" evidence="1">
    <location>
        <begin position="359"/>
        <end position="393"/>
    </location>
</feature>
<feature type="compositionally biased region" description="Basic and acidic residues" evidence="1">
    <location>
        <begin position="585"/>
        <end position="594"/>
    </location>
</feature>
<dbReference type="InterPro" id="IPR000595">
    <property type="entry name" value="cNMP-bd_dom"/>
</dbReference>
<dbReference type="Proteomes" id="UP001283361">
    <property type="component" value="Unassembled WGS sequence"/>
</dbReference>
<dbReference type="PANTHER" id="PTHR10217">
    <property type="entry name" value="VOLTAGE AND LIGAND GATED POTASSIUM CHANNEL"/>
    <property type="match status" value="1"/>
</dbReference>
<dbReference type="GO" id="GO:0005249">
    <property type="term" value="F:voltage-gated potassium channel activity"/>
    <property type="evidence" value="ECO:0007669"/>
    <property type="project" value="InterPro"/>
</dbReference>
<feature type="compositionally biased region" description="Low complexity" evidence="1">
    <location>
        <begin position="711"/>
        <end position="726"/>
    </location>
</feature>
<feature type="region of interest" description="Disordered" evidence="1">
    <location>
        <begin position="652"/>
        <end position="838"/>
    </location>
</feature>
<feature type="region of interest" description="Disordered" evidence="1">
    <location>
        <begin position="544"/>
        <end position="621"/>
    </location>
</feature>
<feature type="compositionally biased region" description="Low complexity" evidence="1">
    <location>
        <begin position="544"/>
        <end position="558"/>
    </location>
</feature>
<evidence type="ECO:0000259" key="2">
    <source>
        <dbReference type="PROSITE" id="PS50042"/>
    </source>
</evidence>
<comment type="caution">
    <text evidence="3">The sequence shown here is derived from an EMBL/GenBank/DDBJ whole genome shotgun (WGS) entry which is preliminary data.</text>
</comment>
<dbReference type="CDD" id="cd00038">
    <property type="entry name" value="CAP_ED"/>
    <property type="match status" value="1"/>
</dbReference>